<comment type="cofactor">
    <cofactor evidence="6">
        <name>Ca(2+)</name>
        <dbReference type="ChEBI" id="CHEBI:29108"/>
    </cofactor>
</comment>
<evidence type="ECO:0000259" key="8">
    <source>
        <dbReference type="Pfam" id="PF02225"/>
    </source>
</evidence>
<dbReference type="Gene3D" id="3.50.30.30">
    <property type="match status" value="1"/>
</dbReference>
<dbReference type="PANTHER" id="PTHR45679:SF2">
    <property type="entry name" value="ER DEGRADATION-ENHANCING ALPHA-MANNOSIDASE-LIKE PROTEIN 3"/>
    <property type="match status" value="1"/>
</dbReference>
<dbReference type="GO" id="GO:0016020">
    <property type="term" value="C:membrane"/>
    <property type="evidence" value="ECO:0007669"/>
    <property type="project" value="InterPro"/>
</dbReference>
<gene>
    <name evidence="9" type="ORF">BN9_096570</name>
</gene>
<dbReference type="PRINTS" id="PR00747">
    <property type="entry name" value="GLYHDRLASE47"/>
</dbReference>
<dbReference type="Pfam" id="PF01532">
    <property type="entry name" value="Glyco_hydro_47"/>
    <property type="match status" value="1"/>
</dbReference>
<feature type="domain" description="PA" evidence="8">
    <location>
        <begin position="595"/>
        <end position="685"/>
    </location>
</feature>
<evidence type="ECO:0000313" key="9">
    <source>
        <dbReference type="EMBL" id="CCI48519.1"/>
    </source>
</evidence>
<dbReference type="SUPFAM" id="SSF48225">
    <property type="entry name" value="Seven-hairpin glycosidases"/>
    <property type="match status" value="1"/>
</dbReference>
<dbReference type="Gene3D" id="1.50.10.10">
    <property type="match status" value="1"/>
</dbReference>
<dbReference type="SUPFAM" id="SSF52025">
    <property type="entry name" value="PA domain"/>
    <property type="match status" value="1"/>
</dbReference>
<evidence type="ECO:0000256" key="7">
    <source>
        <dbReference type="RuleBase" id="RU361193"/>
    </source>
</evidence>
<feature type="active site" evidence="5">
    <location>
        <position position="380"/>
    </location>
</feature>
<keyword evidence="10" id="KW-1185">Reference proteome</keyword>
<dbReference type="GO" id="GO:0005509">
    <property type="term" value="F:calcium ion binding"/>
    <property type="evidence" value="ECO:0007669"/>
    <property type="project" value="InterPro"/>
</dbReference>
<dbReference type="Pfam" id="PF02225">
    <property type="entry name" value="PA"/>
    <property type="match status" value="1"/>
</dbReference>
<dbReference type="AlphaFoldDB" id="A0A024GNQ8"/>
<feature type="active site" description="Proton donor" evidence="5">
    <location>
        <position position="123"/>
    </location>
</feature>
<name>A0A024GNQ8_9STRA</name>
<comment type="caution">
    <text evidence="9">The sequence shown here is derived from an EMBL/GenBank/DDBJ whole genome shotgun (WGS) entry which is preliminary data.</text>
</comment>
<dbReference type="PANTHER" id="PTHR45679">
    <property type="entry name" value="ER DEGRADATION-ENHANCING ALPHA-MANNOSIDASE-LIKE PROTEIN 2"/>
    <property type="match status" value="1"/>
</dbReference>
<organism evidence="9 10">
    <name type="scientific">Albugo candida</name>
    <dbReference type="NCBI Taxonomy" id="65357"/>
    <lineage>
        <taxon>Eukaryota</taxon>
        <taxon>Sar</taxon>
        <taxon>Stramenopiles</taxon>
        <taxon>Oomycota</taxon>
        <taxon>Peronosporomycetes</taxon>
        <taxon>Albuginales</taxon>
        <taxon>Albuginaceae</taxon>
        <taxon>Albugo</taxon>
    </lineage>
</organism>
<reference evidence="9 10" key="1">
    <citation type="submission" date="2012-05" db="EMBL/GenBank/DDBJ databases">
        <title>Recombination and specialization in a pathogen metapopulation.</title>
        <authorList>
            <person name="Gardiner A."/>
            <person name="Kemen E."/>
            <person name="Schultz-Larsen T."/>
            <person name="MacLean D."/>
            <person name="Van Oosterhout C."/>
            <person name="Jones J.D.G."/>
        </authorList>
    </citation>
    <scope>NUCLEOTIDE SEQUENCE [LARGE SCALE GENOMIC DNA]</scope>
    <source>
        <strain evidence="9 10">Ac Nc2</strain>
    </source>
</reference>
<evidence type="ECO:0000256" key="1">
    <source>
        <dbReference type="ARBA" id="ARBA00004240"/>
    </source>
</evidence>
<evidence type="ECO:0000256" key="6">
    <source>
        <dbReference type="PIRSR" id="PIRSR601382-2"/>
    </source>
</evidence>
<sequence length="726" mass="82182">MRLDGFVWLLMYGSPQLYAREFHSSERIHLKNKAREMFYHGYNNYMEHAFPWDELKPLTCEGRRWDRRERGDLDQTLGGFSLTLIDSLDMLAILGDHKEFRRAVKLVIQHVTFDRNVTVSVFESAIRVIGGLLSAHVLASSDYVGLMPPPEYTNELLELAVDLATRLLPAFDTPTGIPMDRINLLHGISKHGPFVTCPAAGSVLVEFSYLSRLSKNPIFEQKARIAVLAMWERRSQLDLLGSSIDVLSGTWTSSHVGIGAGTDSFYEYLLKYHILTGEASWLDIFNSSYTAVEAHTKFNDLHVEVDMHYGNRRIRYPRVSALQAFWPGLQVLAGDVINAVKSHDKLFDLWVKFGAMPELFDLRGGGAVVEWARASPLRPELIESTYHLYQATRNHKYLKVGRKLLHDIEAVSRVPCGYAAVKDIYTLEVEDRMDSYFLSETIKYLYLLFSDDPSVIVPSTYIGKTHTVSNVSAFGTTNCFDGEGYWTRPVKSSEIIFSTEGHILLTAPELYRRNSSHQMAILHQCESSTGFENNQVESLSSRKYSSSGYMPLGLSVRYKNTHVGTILASPAKFGQQIINTKLTLEAFFDLEPVGNGCDTISPSSLLSERISGKMVMVYRGNCTFARKALNLEQAGAAGVVIINTARVPYKKYRTQFYLIWDDRSKIGQNVSIPVLMVLAEDVNRLVQLIKDHELKSLLTVKNHRKHKQSFLEEEDEIVVSLSSWLW</sequence>
<evidence type="ECO:0000256" key="5">
    <source>
        <dbReference type="PIRSR" id="PIRSR601382-1"/>
    </source>
</evidence>
<dbReference type="InParanoid" id="A0A024GNQ8"/>
<feature type="active site" evidence="5">
    <location>
        <position position="263"/>
    </location>
</feature>
<dbReference type="InterPro" id="IPR012341">
    <property type="entry name" value="6hp_glycosidase-like_sf"/>
</dbReference>
<dbReference type="InterPro" id="IPR001382">
    <property type="entry name" value="Glyco_hydro_47"/>
</dbReference>
<dbReference type="InterPro" id="IPR046450">
    <property type="entry name" value="PA_dom_sf"/>
</dbReference>
<proteinExistence type="inferred from homology"/>
<protein>
    <recommendedName>
        <fullName evidence="7">alpha-1,2-Mannosidase</fullName>
        <ecNumber evidence="7">3.2.1.-</ecNumber>
    </recommendedName>
</protein>
<dbReference type="GO" id="GO:0005975">
    <property type="term" value="P:carbohydrate metabolic process"/>
    <property type="evidence" value="ECO:0007669"/>
    <property type="project" value="InterPro"/>
</dbReference>
<dbReference type="EC" id="3.2.1.-" evidence="7"/>
<dbReference type="OrthoDB" id="8118055at2759"/>
<keyword evidence="3" id="KW-0256">Endoplasmic reticulum</keyword>
<dbReference type="InterPro" id="IPR044674">
    <property type="entry name" value="EDEM1/2/3"/>
</dbReference>
<keyword evidence="7" id="KW-0326">Glycosidase</keyword>
<dbReference type="InterPro" id="IPR003137">
    <property type="entry name" value="PA_domain"/>
</dbReference>
<dbReference type="EMBL" id="CAIX01000231">
    <property type="protein sequence ID" value="CCI48519.1"/>
    <property type="molecule type" value="Genomic_DNA"/>
</dbReference>
<dbReference type="GO" id="GO:0044322">
    <property type="term" value="C:endoplasmic reticulum quality control compartment"/>
    <property type="evidence" value="ECO:0007669"/>
    <property type="project" value="GOC"/>
</dbReference>
<dbReference type="InterPro" id="IPR036026">
    <property type="entry name" value="Seven-hairpin_glycosidases"/>
</dbReference>
<keyword evidence="6" id="KW-0479">Metal-binding</keyword>
<feature type="active site" description="Proton donor" evidence="5">
    <location>
        <position position="358"/>
    </location>
</feature>
<dbReference type="STRING" id="65357.A0A024GNQ8"/>
<dbReference type="GO" id="GO:0004571">
    <property type="term" value="F:mannosyl-oligosaccharide 1,2-alpha-mannosidase activity"/>
    <property type="evidence" value="ECO:0007669"/>
    <property type="project" value="InterPro"/>
</dbReference>
<keyword evidence="4" id="KW-0325">Glycoprotein</keyword>
<evidence type="ECO:0000256" key="2">
    <source>
        <dbReference type="ARBA" id="ARBA00007658"/>
    </source>
</evidence>
<comment type="similarity">
    <text evidence="2 7">Belongs to the glycosyl hydrolase 47 family.</text>
</comment>
<keyword evidence="7" id="KW-0378">Hydrolase</keyword>
<evidence type="ECO:0000256" key="3">
    <source>
        <dbReference type="ARBA" id="ARBA00022824"/>
    </source>
</evidence>
<accession>A0A024GNQ8</accession>
<evidence type="ECO:0000256" key="4">
    <source>
        <dbReference type="ARBA" id="ARBA00023180"/>
    </source>
</evidence>
<evidence type="ECO:0000313" key="10">
    <source>
        <dbReference type="Proteomes" id="UP000053237"/>
    </source>
</evidence>
<feature type="binding site" evidence="6">
    <location>
        <position position="465"/>
    </location>
    <ligand>
        <name>Ca(2+)</name>
        <dbReference type="ChEBI" id="CHEBI:29108"/>
    </ligand>
</feature>
<comment type="subcellular location">
    <subcellularLocation>
        <location evidence="1">Endoplasmic reticulum</location>
    </subcellularLocation>
</comment>
<dbReference type="GO" id="GO:1904380">
    <property type="term" value="P:endoplasmic reticulum mannose trimming"/>
    <property type="evidence" value="ECO:0007669"/>
    <property type="project" value="InterPro"/>
</dbReference>
<dbReference type="Proteomes" id="UP000053237">
    <property type="component" value="Unassembled WGS sequence"/>
</dbReference>
<keyword evidence="6" id="KW-0106">Calcium</keyword>